<evidence type="ECO:0000256" key="2">
    <source>
        <dbReference type="ARBA" id="ARBA00023015"/>
    </source>
</evidence>
<protein>
    <submittedName>
        <fullName evidence="8">Sigma-70 family RNA polymerase sigma factor</fullName>
    </submittedName>
</protein>
<dbReference type="SUPFAM" id="SSF88946">
    <property type="entry name" value="Sigma2 domain of RNA polymerase sigma factors"/>
    <property type="match status" value="1"/>
</dbReference>
<feature type="domain" description="RNA polymerase sigma-70 region 4" evidence="7">
    <location>
        <begin position="156"/>
        <end position="200"/>
    </location>
</feature>
<feature type="domain" description="RNA polymerase sigma-70 region 2" evidence="6">
    <location>
        <begin position="50"/>
        <end position="119"/>
    </location>
</feature>
<evidence type="ECO:0000259" key="6">
    <source>
        <dbReference type="Pfam" id="PF04542"/>
    </source>
</evidence>
<dbReference type="RefSeq" id="WP_183127861.1">
    <property type="nucleotide sequence ID" value="NZ_JACJHR010000157.1"/>
</dbReference>
<dbReference type="PANTHER" id="PTHR43133:SF57">
    <property type="entry name" value="RNA POLYMERASE SIGMA-70 FACTOR"/>
    <property type="match status" value="1"/>
</dbReference>
<dbReference type="Gene3D" id="1.10.10.10">
    <property type="entry name" value="Winged helix-like DNA-binding domain superfamily/Winged helix DNA-binding domain"/>
    <property type="match status" value="1"/>
</dbReference>
<dbReference type="InterPro" id="IPR039425">
    <property type="entry name" value="RNA_pol_sigma-70-like"/>
</dbReference>
<reference evidence="8 9" key="1">
    <citation type="submission" date="2020-08" db="EMBL/GenBank/DDBJ databases">
        <title>Amycolatopsis echigonensis JCM 21831.</title>
        <authorList>
            <person name="Tedsree N."/>
            <person name="Kuncharoen N."/>
            <person name="Likhitwitayawuid K."/>
            <person name="Tanasupawat S."/>
        </authorList>
    </citation>
    <scope>NUCLEOTIDE SEQUENCE [LARGE SCALE GENOMIC DNA]</scope>
    <source>
        <strain evidence="8 9">JCM 21831</strain>
    </source>
</reference>
<dbReference type="InterPro" id="IPR036388">
    <property type="entry name" value="WH-like_DNA-bd_sf"/>
</dbReference>
<evidence type="ECO:0000259" key="7">
    <source>
        <dbReference type="Pfam" id="PF04545"/>
    </source>
</evidence>
<dbReference type="AlphaFoldDB" id="A0A8E2B8V2"/>
<gene>
    <name evidence="8" type="ORF">H5411_44970</name>
</gene>
<dbReference type="Gene3D" id="1.10.1740.10">
    <property type="match status" value="1"/>
</dbReference>
<dbReference type="InterPro" id="IPR013324">
    <property type="entry name" value="RNA_pol_sigma_r3/r4-like"/>
</dbReference>
<evidence type="ECO:0000256" key="5">
    <source>
        <dbReference type="ARBA" id="ARBA00023163"/>
    </source>
</evidence>
<dbReference type="GO" id="GO:0006352">
    <property type="term" value="P:DNA-templated transcription initiation"/>
    <property type="evidence" value="ECO:0007669"/>
    <property type="project" value="InterPro"/>
</dbReference>
<dbReference type="Pfam" id="PF04542">
    <property type="entry name" value="Sigma70_r2"/>
    <property type="match status" value="1"/>
</dbReference>
<evidence type="ECO:0000256" key="1">
    <source>
        <dbReference type="ARBA" id="ARBA00010641"/>
    </source>
</evidence>
<dbReference type="GO" id="GO:0016987">
    <property type="term" value="F:sigma factor activity"/>
    <property type="evidence" value="ECO:0007669"/>
    <property type="project" value="UniProtKB-KW"/>
</dbReference>
<evidence type="ECO:0000256" key="4">
    <source>
        <dbReference type="ARBA" id="ARBA00023125"/>
    </source>
</evidence>
<comment type="similarity">
    <text evidence="1">Belongs to the sigma-70 factor family. ECF subfamily.</text>
</comment>
<keyword evidence="2" id="KW-0805">Transcription regulation</keyword>
<keyword evidence="3" id="KW-0731">Sigma factor</keyword>
<dbReference type="EMBL" id="JACJHR010000157">
    <property type="protein sequence ID" value="MBB2506249.1"/>
    <property type="molecule type" value="Genomic_DNA"/>
</dbReference>
<dbReference type="CDD" id="cd06171">
    <property type="entry name" value="Sigma70_r4"/>
    <property type="match status" value="1"/>
</dbReference>
<dbReference type="Proteomes" id="UP000550260">
    <property type="component" value="Unassembled WGS sequence"/>
</dbReference>
<keyword evidence="4" id="KW-0238">DNA-binding</keyword>
<dbReference type="InterPro" id="IPR007627">
    <property type="entry name" value="RNA_pol_sigma70_r2"/>
</dbReference>
<dbReference type="InterPro" id="IPR014284">
    <property type="entry name" value="RNA_pol_sigma-70_dom"/>
</dbReference>
<proteinExistence type="inferred from homology"/>
<dbReference type="PANTHER" id="PTHR43133">
    <property type="entry name" value="RNA POLYMERASE ECF-TYPE SIGMA FACTO"/>
    <property type="match status" value="1"/>
</dbReference>
<dbReference type="Pfam" id="PF04545">
    <property type="entry name" value="Sigma70_r4"/>
    <property type="match status" value="1"/>
</dbReference>
<name>A0A8E2B8V2_9PSEU</name>
<accession>A0A8E2B8V2</accession>
<organism evidence="8 9">
    <name type="scientific">Amycolatopsis echigonensis</name>
    <dbReference type="NCBI Taxonomy" id="2576905"/>
    <lineage>
        <taxon>Bacteria</taxon>
        <taxon>Bacillati</taxon>
        <taxon>Actinomycetota</taxon>
        <taxon>Actinomycetes</taxon>
        <taxon>Pseudonocardiales</taxon>
        <taxon>Pseudonocardiaceae</taxon>
        <taxon>Amycolatopsis</taxon>
    </lineage>
</organism>
<evidence type="ECO:0000256" key="3">
    <source>
        <dbReference type="ARBA" id="ARBA00023082"/>
    </source>
</evidence>
<dbReference type="GO" id="GO:0003677">
    <property type="term" value="F:DNA binding"/>
    <property type="evidence" value="ECO:0007669"/>
    <property type="project" value="UniProtKB-KW"/>
</dbReference>
<comment type="caution">
    <text evidence="8">The sequence shown here is derived from an EMBL/GenBank/DDBJ whole genome shotgun (WGS) entry which is preliminary data.</text>
</comment>
<keyword evidence="5" id="KW-0804">Transcription</keyword>
<evidence type="ECO:0000313" key="8">
    <source>
        <dbReference type="EMBL" id="MBB2506249.1"/>
    </source>
</evidence>
<dbReference type="NCBIfam" id="TIGR02937">
    <property type="entry name" value="sigma70-ECF"/>
    <property type="match status" value="1"/>
</dbReference>
<dbReference type="SUPFAM" id="SSF88659">
    <property type="entry name" value="Sigma3 and sigma4 domains of RNA polymerase sigma factors"/>
    <property type="match status" value="1"/>
</dbReference>
<dbReference type="InterPro" id="IPR013325">
    <property type="entry name" value="RNA_pol_sigma_r2"/>
</dbReference>
<dbReference type="InterPro" id="IPR007630">
    <property type="entry name" value="RNA_pol_sigma70_r4"/>
</dbReference>
<sequence>MGGLLLAGDDRGVAPAPDVPDRPAVDSAAGYWWRVAERARAGDRGAFAELYERHVDSIFGYILVRTGDRTLTEEFTSETFLRALRRLNTLTYRGTSVRAWLMTIARNLILDDAKSARRRYEVFLPDDFDGVANGPDPASAVCGRVAAEELRRRMLELTAEQRECLYLRFFEHLEVEEVAQLMRRSNGSVRQLQLRAVRRLGALMAPELFDA</sequence>
<evidence type="ECO:0000313" key="9">
    <source>
        <dbReference type="Proteomes" id="UP000550260"/>
    </source>
</evidence>